<name>A0A0M2UUR4_9BACT</name>
<proteinExistence type="predicted"/>
<dbReference type="SUPFAM" id="SSF48452">
    <property type="entry name" value="TPR-like"/>
    <property type="match status" value="1"/>
</dbReference>
<accession>A0A0M2UUR4</accession>
<dbReference type="InterPro" id="IPR011990">
    <property type="entry name" value="TPR-like_helical_dom_sf"/>
</dbReference>
<dbReference type="EMBL" id="LAQJ01000238">
    <property type="protein sequence ID" value="KKO18731.1"/>
    <property type="molecule type" value="Genomic_DNA"/>
</dbReference>
<keyword evidence="2" id="KW-1185">Reference proteome</keyword>
<organism evidence="1 2">
    <name type="scientific">Candidatus Brocadia fulgida</name>
    <dbReference type="NCBI Taxonomy" id="380242"/>
    <lineage>
        <taxon>Bacteria</taxon>
        <taxon>Pseudomonadati</taxon>
        <taxon>Planctomycetota</taxon>
        <taxon>Candidatus Brocadiia</taxon>
        <taxon>Candidatus Brocadiales</taxon>
        <taxon>Candidatus Brocadiaceae</taxon>
        <taxon>Candidatus Brocadia</taxon>
    </lineage>
</organism>
<evidence type="ECO:0000313" key="1">
    <source>
        <dbReference type="EMBL" id="KKO18731.1"/>
    </source>
</evidence>
<dbReference type="Proteomes" id="UP000034954">
    <property type="component" value="Unassembled WGS sequence"/>
</dbReference>
<comment type="caution">
    <text evidence="1">The sequence shown here is derived from an EMBL/GenBank/DDBJ whole genome shotgun (WGS) entry which is preliminary data.</text>
</comment>
<sequence>MSSEKIIRSTWFLATFFLFFFGICWGSFQWVYKNEILLQSLFKSTASPDAEKVMMLYNAMIKKVPSQQDIGSYYCLGKILTRAGKRKETVKVLNTMIKITPEDMNIRLWLAIELHNQQRYREAEKHFVVLLRKSSKDSLRKYPEYH</sequence>
<dbReference type="AlphaFoldDB" id="A0A0M2UUR4"/>
<evidence type="ECO:0000313" key="2">
    <source>
        <dbReference type="Proteomes" id="UP000034954"/>
    </source>
</evidence>
<dbReference type="Gene3D" id="1.25.40.10">
    <property type="entry name" value="Tetratricopeptide repeat domain"/>
    <property type="match status" value="1"/>
</dbReference>
<reference evidence="1 2" key="1">
    <citation type="journal article" date="2013" name="BMC Microbiol.">
        <title>Identification of the type II cytochrome c maturation pathway in anammox bacteria by comparative genomics.</title>
        <authorList>
            <person name="Ferousi C."/>
            <person name="Speth D.R."/>
            <person name="Reimann J."/>
            <person name="Op den Camp H.J."/>
            <person name="Allen J.W."/>
            <person name="Keltjens J.T."/>
            <person name="Jetten M.S."/>
        </authorList>
    </citation>
    <scope>NUCLEOTIDE SEQUENCE [LARGE SCALE GENOMIC DNA]</scope>
    <source>
        <strain evidence="1">RU1</strain>
    </source>
</reference>
<protein>
    <submittedName>
        <fullName evidence="1">Uncharacterized protein</fullName>
    </submittedName>
</protein>
<gene>
    <name evidence="1" type="ORF">BROFUL_02563</name>
</gene>